<protein>
    <submittedName>
        <fullName evidence="3">Uncharacterized protein</fullName>
    </submittedName>
</protein>
<comment type="caution">
    <text evidence="3">The sequence shown here is derived from an EMBL/GenBank/DDBJ whole genome shotgun (WGS) entry which is preliminary data.</text>
</comment>
<name>A1ZUB3_MICM2</name>
<keyword evidence="2" id="KW-0812">Transmembrane</keyword>
<organism evidence="3 4">
    <name type="scientific">Microscilla marina ATCC 23134</name>
    <dbReference type="NCBI Taxonomy" id="313606"/>
    <lineage>
        <taxon>Bacteria</taxon>
        <taxon>Pseudomonadati</taxon>
        <taxon>Bacteroidota</taxon>
        <taxon>Cytophagia</taxon>
        <taxon>Cytophagales</taxon>
        <taxon>Microscillaceae</taxon>
        <taxon>Microscilla</taxon>
    </lineage>
</organism>
<sequence>MHFKELFKGAVKEFAVLTAVSCITSFMLEIPLVLALILGFCTWFLWGVYRYQEIKNKALKRRLSSMLLKYEKDVTQLSNHAAGEVRLKNEEIESLRHKVTFKQGEVTKAQQEVTKWQEQVTYLNAQVTLERKKVTHAEVKKEETEVKVTKLKEEVTRLTQKVTQQTERVNRVSAQVTQQVTKKTKMYELQIEELQLALSTKNQQYTQLQKDSKVWELGYIAKELGRLRKGKNNEEQIAQLEQRKQQLEQDQLKVVA</sequence>
<accession>A1ZUB3</accession>
<keyword evidence="1" id="KW-0175">Coiled coil</keyword>
<gene>
    <name evidence="3" type="ORF">M23134_06433</name>
</gene>
<evidence type="ECO:0000313" key="4">
    <source>
        <dbReference type="Proteomes" id="UP000004095"/>
    </source>
</evidence>
<keyword evidence="2" id="KW-0472">Membrane</keyword>
<proteinExistence type="predicted"/>
<keyword evidence="4" id="KW-1185">Reference proteome</keyword>
<keyword evidence="2" id="KW-1133">Transmembrane helix</keyword>
<dbReference type="EMBL" id="AAWS01000039">
    <property type="protein sequence ID" value="EAY26084.1"/>
    <property type="molecule type" value="Genomic_DNA"/>
</dbReference>
<evidence type="ECO:0000256" key="1">
    <source>
        <dbReference type="SAM" id="Coils"/>
    </source>
</evidence>
<reference evidence="3 4" key="1">
    <citation type="submission" date="2007-01" db="EMBL/GenBank/DDBJ databases">
        <authorList>
            <person name="Haygood M."/>
            <person name="Podell S."/>
            <person name="Anderson C."/>
            <person name="Hopkinson B."/>
            <person name="Roe K."/>
            <person name="Barbeau K."/>
            <person name="Gaasterland T."/>
            <person name="Ferriera S."/>
            <person name="Johnson J."/>
            <person name="Kravitz S."/>
            <person name="Beeson K."/>
            <person name="Sutton G."/>
            <person name="Rogers Y.-H."/>
            <person name="Friedman R."/>
            <person name="Frazier M."/>
            <person name="Venter J.C."/>
        </authorList>
    </citation>
    <scope>NUCLEOTIDE SEQUENCE [LARGE SCALE GENOMIC DNA]</scope>
    <source>
        <strain evidence="3 4">ATCC 23134</strain>
    </source>
</reference>
<dbReference type="Proteomes" id="UP000004095">
    <property type="component" value="Unassembled WGS sequence"/>
</dbReference>
<evidence type="ECO:0000256" key="2">
    <source>
        <dbReference type="SAM" id="Phobius"/>
    </source>
</evidence>
<evidence type="ECO:0000313" key="3">
    <source>
        <dbReference type="EMBL" id="EAY26084.1"/>
    </source>
</evidence>
<feature type="transmembrane region" description="Helical" evidence="2">
    <location>
        <begin position="30"/>
        <end position="51"/>
    </location>
</feature>
<feature type="coiled-coil region" evidence="1">
    <location>
        <begin position="92"/>
        <end position="253"/>
    </location>
</feature>
<dbReference type="AlphaFoldDB" id="A1ZUB3"/>